<dbReference type="EMBL" id="MU006090">
    <property type="protein sequence ID" value="KAF2841881.1"/>
    <property type="molecule type" value="Genomic_DNA"/>
</dbReference>
<feature type="binding site" evidence="1">
    <location>
        <begin position="110"/>
        <end position="113"/>
    </location>
    <ligand>
        <name>substrate</name>
    </ligand>
</feature>
<dbReference type="Proteomes" id="UP000799429">
    <property type="component" value="Unassembled WGS sequence"/>
</dbReference>
<name>A0A9P4SFE9_9PEZI</name>
<dbReference type="PANTHER" id="PTHR33254">
    <property type="entry name" value="4-HYDROXY-4-METHYL-2-OXOGLUTARATE ALDOLASE 3-RELATED"/>
    <property type="match status" value="1"/>
</dbReference>
<feature type="binding site" evidence="1">
    <location>
        <position position="133"/>
    </location>
    <ligand>
        <name>Mg(2+)</name>
        <dbReference type="ChEBI" id="CHEBI:18420"/>
    </ligand>
</feature>
<evidence type="ECO:0000313" key="2">
    <source>
        <dbReference type="EMBL" id="KAF2841881.1"/>
    </source>
</evidence>
<dbReference type="InterPro" id="IPR005493">
    <property type="entry name" value="RraA/RraA-like"/>
</dbReference>
<evidence type="ECO:0000313" key="3">
    <source>
        <dbReference type="Proteomes" id="UP000799429"/>
    </source>
</evidence>
<gene>
    <name evidence="2" type="ORF">M501DRAFT_1007993</name>
</gene>
<comment type="caution">
    <text evidence="2">The sequence shown here is derived from an EMBL/GenBank/DDBJ whole genome shotgun (WGS) entry which is preliminary data.</text>
</comment>
<feature type="binding site" evidence="1">
    <location>
        <position position="132"/>
    </location>
    <ligand>
        <name>substrate</name>
    </ligand>
</feature>
<comment type="cofactor">
    <cofactor evidence="1">
        <name>Mg(2+)</name>
        <dbReference type="ChEBI" id="CHEBI:18420"/>
    </cofactor>
</comment>
<accession>A0A9P4SFE9</accession>
<sequence length="236" mass="24718">MSSQDLEILAKYSACDVSDALVKLGFTTGGFLADLYPVAHFAPQSPSTYNQKTIAPASTVQFVPKLLPSAAFPDLRPSNISSGTPYADLAVADSIVVISQPAVQHCAVMGGIMASRMARRGVKGVVVSGRVRDLGVLSGLGERGMPVWARATSIVGAGAEAKAWAVGVSVEVGGVTVHPGDIIFIDPSENGVVAIPKAKLAEVMELLPGLVEEDEKVLDAVKKGTEVEEAFRQYRN</sequence>
<keyword evidence="1" id="KW-0479">Metal-binding</keyword>
<evidence type="ECO:0000256" key="1">
    <source>
        <dbReference type="PIRSR" id="PIRSR605493-1"/>
    </source>
</evidence>
<keyword evidence="1" id="KW-0460">Magnesium</keyword>
<keyword evidence="3" id="KW-1185">Reference proteome</keyword>
<dbReference type="InterPro" id="IPR036704">
    <property type="entry name" value="RraA/RraA-like_sf"/>
</dbReference>
<dbReference type="Pfam" id="PF03737">
    <property type="entry name" value="RraA-like"/>
    <property type="match status" value="1"/>
</dbReference>
<dbReference type="SUPFAM" id="SSF89562">
    <property type="entry name" value="RraA-like"/>
    <property type="match status" value="1"/>
</dbReference>
<reference evidence="2" key="1">
    <citation type="journal article" date="2020" name="Stud. Mycol.">
        <title>101 Dothideomycetes genomes: a test case for predicting lifestyles and emergence of pathogens.</title>
        <authorList>
            <person name="Haridas S."/>
            <person name="Albert R."/>
            <person name="Binder M."/>
            <person name="Bloem J."/>
            <person name="Labutti K."/>
            <person name="Salamov A."/>
            <person name="Andreopoulos B."/>
            <person name="Baker S."/>
            <person name="Barry K."/>
            <person name="Bills G."/>
            <person name="Bluhm B."/>
            <person name="Cannon C."/>
            <person name="Castanera R."/>
            <person name="Culley D."/>
            <person name="Daum C."/>
            <person name="Ezra D."/>
            <person name="Gonzalez J."/>
            <person name="Henrissat B."/>
            <person name="Kuo A."/>
            <person name="Liang C."/>
            <person name="Lipzen A."/>
            <person name="Lutzoni F."/>
            <person name="Magnuson J."/>
            <person name="Mondo S."/>
            <person name="Nolan M."/>
            <person name="Ohm R."/>
            <person name="Pangilinan J."/>
            <person name="Park H.-J."/>
            <person name="Ramirez L."/>
            <person name="Alfaro M."/>
            <person name="Sun H."/>
            <person name="Tritt A."/>
            <person name="Yoshinaga Y."/>
            <person name="Zwiers L.-H."/>
            <person name="Turgeon B."/>
            <person name="Goodwin S."/>
            <person name="Spatafora J."/>
            <person name="Crous P."/>
            <person name="Grigoriev I."/>
        </authorList>
    </citation>
    <scope>NUCLEOTIDE SEQUENCE</scope>
    <source>
        <strain evidence="2">CBS 101060</strain>
    </source>
</reference>
<dbReference type="GO" id="GO:0046872">
    <property type="term" value="F:metal ion binding"/>
    <property type="evidence" value="ECO:0007669"/>
    <property type="project" value="UniProtKB-KW"/>
</dbReference>
<proteinExistence type="predicted"/>
<dbReference type="GO" id="GO:0008948">
    <property type="term" value="F:oxaloacetate decarboxylase activity"/>
    <property type="evidence" value="ECO:0007669"/>
    <property type="project" value="TreeGrafter"/>
</dbReference>
<dbReference type="AlphaFoldDB" id="A0A9P4SFE9"/>
<dbReference type="CDD" id="cd16841">
    <property type="entry name" value="RraA_family"/>
    <property type="match status" value="1"/>
</dbReference>
<dbReference type="PANTHER" id="PTHR33254:SF4">
    <property type="entry name" value="4-HYDROXY-4-METHYL-2-OXOGLUTARATE ALDOLASE 3-RELATED"/>
    <property type="match status" value="1"/>
</dbReference>
<dbReference type="GO" id="GO:0047443">
    <property type="term" value="F:4-hydroxy-4-methyl-2-oxoglutarate aldolase activity"/>
    <property type="evidence" value="ECO:0007669"/>
    <property type="project" value="TreeGrafter"/>
</dbReference>
<dbReference type="OrthoDB" id="1476984at2759"/>
<organism evidence="2 3">
    <name type="scientific">Patellaria atrata CBS 101060</name>
    <dbReference type="NCBI Taxonomy" id="1346257"/>
    <lineage>
        <taxon>Eukaryota</taxon>
        <taxon>Fungi</taxon>
        <taxon>Dikarya</taxon>
        <taxon>Ascomycota</taxon>
        <taxon>Pezizomycotina</taxon>
        <taxon>Dothideomycetes</taxon>
        <taxon>Dothideomycetes incertae sedis</taxon>
        <taxon>Patellariales</taxon>
        <taxon>Patellariaceae</taxon>
        <taxon>Patellaria</taxon>
    </lineage>
</organism>
<dbReference type="Gene3D" id="3.50.30.40">
    <property type="entry name" value="Ribonuclease E inhibitor RraA/RraA-like"/>
    <property type="match status" value="1"/>
</dbReference>
<protein>
    <submittedName>
        <fullName evidence="2">RraA-like protein</fullName>
    </submittedName>
</protein>